<proteinExistence type="inferred from homology"/>
<dbReference type="GO" id="GO:0005737">
    <property type="term" value="C:cytoplasm"/>
    <property type="evidence" value="ECO:0007669"/>
    <property type="project" value="UniProtKB-SubCell"/>
</dbReference>
<gene>
    <name evidence="12" type="ORF">SAMN04488587_0413</name>
</gene>
<evidence type="ECO:0000256" key="3">
    <source>
        <dbReference type="ARBA" id="ARBA00004496"/>
    </source>
</evidence>
<dbReference type="GO" id="GO:0046872">
    <property type="term" value="F:metal ion binding"/>
    <property type="evidence" value="ECO:0007669"/>
    <property type="project" value="UniProtKB-KW"/>
</dbReference>
<dbReference type="RefSeq" id="WP_167879271.1">
    <property type="nucleotide sequence ID" value="NZ_CAAGSJ010000003.1"/>
</dbReference>
<feature type="domain" description="RNase H type-2" evidence="11">
    <location>
        <begin position="104"/>
        <end position="315"/>
    </location>
</feature>
<keyword evidence="13" id="KW-1185">Reference proteome</keyword>
<keyword evidence="4" id="KW-0963">Cytoplasm</keyword>
<dbReference type="OrthoDB" id="117958at2157"/>
<feature type="binding site" evidence="9">
    <location>
        <position position="111"/>
    </location>
    <ligand>
        <name>a divalent metal cation</name>
        <dbReference type="ChEBI" id="CHEBI:60240"/>
    </ligand>
</feature>
<dbReference type="PROSITE" id="PS51975">
    <property type="entry name" value="RNASE_H_2"/>
    <property type="match status" value="1"/>
</dbReference>
<feature type="binding site" evidence="9">
    <location>
        <position position="213"/>
    </location>
    <ligand>
        <name>a divalent metal cation</name>
        <dbReference type="ChEBI" id="CHEBI:60240"/>
    </ligand>
</feature>
<dbReference type="Gene3D" id="3.30.420.10">
    <property type="entry name" value="Ribonuclease H-like superfamily/Ribonuclease H"/>
    <property type="match status" value="1"/>
</dbReference>
<protein>
    <recommendedName>
        <fullName evidence="10">Ribonuclease</fullName>
        <ecNumber evidence="10">3.1.26.4</ecNumber>
    </recommendedName>
</protein>
<sequence length="315" mass="35032">MKITDKYNEIRSILVPGFDVDTPKEINFGIQFSVSKKQFSRVIRIYDGKKGIKVDLSQLGTSPEAEEIRVAIIEGVVPSPVNKNISIPEEKITASIDLPVTNGHGVIGSDESGKGDFFGPLVVAAVKTTPEIESILDGIGVRDCKQLNDYQNISIAKQIKSSISADMFSVKILEPVAYNKYYENVQNLNIILTVNHVSAIRDLYQQGDSIIIDKFSYHDSMVEDELRQWNIDVKPVQIPRAEDQSIAVAAASILARAAFLEAIQEMNEKYIGTFPKGASDKVKKVGAKFIEKYGRDRLHEVAKMHFKTASDIWGR</sequence>
<reference evidence="13" key="1">
    <citation type="submission" date="2016-10" db="EMBL/GenBank/DDBJ databases">
        <authorList>
            <person name="Varghese N."/>
            <person name="Submissions S."/>
        </authorList>
    </citation>
    <scope>NUCLEOTIDE SEQUENCE [LARGE SCALE GENOMIC DNA]</scope>
    <source>
        <strain evidence="13">SLH 33</strain>
    </source>
</reference>
<evidence type="ECO:0000256" key="10">
    <source>
        <dbReference type="RuleBase" id="RU003515"/>
    </source>
</evidence>
<comment type="function">
    <text evidence="2 10">Endonuclease that specifically degrades the RNA of RNA-DNA hybrids.</text>
</comment>
<evidence type="ECO:0000259" key="11">
    <source>
        <dbReference type="PROSITE" id="PS51975"/>
    </source>
</evidence>
<dbReference type="Pfam" id="PF01351">
    <property type="entry name" value="RNase_HII"/>
    <property type="match status" value="1"/>
</dbReference>
<dbReference type="PANTHER" id="PTHR10954:SF23">
    <property type="entry name" value="RIBONUCLEASE"/>
    <property type="match status" value="1"/>
</dbReference>
<evidence type="ECO:0000256" key="7">
    <source>
        <dbReference type="ARBA" id="ARBA00022759"/>
    </source>
</evidence>
<dbReference type="GO" id="GO:0004523">
    <property type="term" value="F:RNA-DNA hybrid ribonuclease activity"/>
    <property type="evidence" value="ECO:0007669"/>
    <property type="project" value="UniProtKB-UniRule"/>
</dbReference>
<name>A0A1H9YBL2_9EURY</name>
<dbReference type="InterPro" id="IPR036397">
    <property type="entry name" value="RNaseH_sf"/>
</dbReference>
<dbReference type="EC" id="3.1.26.4" evidence="10"/>
<evidence type="ECO:0000256" key="4">
    <source>
        <dbReference type="ARBA" id="ARBA00022490"/>
    </source>
</evidence>
<evidence type="ECO:0000256" key="1">
    <source>
        <dbReference type="ARBA" id="ARBA00000077"/>
    </source>
</evidence>
<dbReference type="AlphaFoldDB" id="A0A1H9YBL2"/>
<feature type="binding site" evidence="9">
    <location>
        <position position="110"/>
    </location>
    <ligand>
        <name>a divalent metal cation</name>
        <dbReference type="ChEBI" id="CHEBI:60240"/>
    </ligand>
</feature>
<evidence type="ECO:0000313" key="13">
    <source>
        <dbReference type="Proteomes" id="UP000243338"/>
    </source>
</evidence>
<comment type="cofactor">
    <cofactor evidence="9">
        <name>Mn(2+)</name>
        <dbReference type="ChEBI" id="CHEBI:29035"/>
    </cofactor>
    <cofactor evidence="9">
        <name>Mg(2+)</name>
        <dbReference type="ChEBI" id="CHEBI:18420"/>
    </cofactor>
    <text evidence="9">Manganese or magnesium. Binds 1 divalent metal ion per monomer in the absence of substrate. May bind a second metal ion after substrate binding.</text>
</comment>
<dbReference type="Proteomes" id="UP000243338">
    <property type="component" value="Unassembled WGS sequence"/>
</dbReference>
<dbReference type="CDD" id="cd06590">
    <property type="entry name" value="RNase_HII_bacteria_HIII_like"/>
    <property type="match status" value="1"/>
</dbReference>
<dbReference type="EMBL" id="FOHQ01000001">
    <property type="protein sequence ID" value="SES66289.1"/>
    <property type="molecule type" value="Genomic_DNA"/>
</dbReference>
<evidence type="ECO:0000256" key="6">
    <source>
        <dbReference type="ARBA" id="ARBA00022723"/>
    </source>
</evidence>
<evidence type="ECO:0000256" key="8">
    <source>
        <dbReference type="ARBA" id="ARBA00022801"/>
    </source>
</evidence>
<dbReference type="GO" id="GO:0043137">
    <property type="term" value="P:DNA replication, removal of RNA primer"/>
    <property type="evidence" value="ECO:0007669"/>
    <property type="project" value="TreeGrafter"/>
</dbReference>
<dbReference type="PANTHER" id="PTHR10954">
    <property type="entry name" value="RIBONUCLEASE H2 SUBUNIT A"/>
    <property type="match status" value="1"/>
</dbReference>
<evidence type="ECO:0000313" key="12">
    <source>
        <dbReference type="EMBL" id="SES66289.1"/>
    </source>
</evidence>
<dbReference type="SUPFAM" id="SSF53098">
    <property type="entry name" value="Ribonuclease H-like"/>
    <property type="match status" value="1"/>
</dbReference>
<dbReference type="GO" id="GO:0032299">
    <property type="term" value="C:ribonuclease H2 complex"/>
    <property type="evidence" value="ECO:0007669"/>
    <property type="project" value="TreeGrafter"/>
</dbReference>
<comment type="subcellular location">
    <subcellularLocation>
        <location evidence="3">Cytoplasm</location>
    </subcellularLocation>
</comment>
<evidence type="ECO:0000256" key="2">
    <source>
        <dbReference type="ARBA" id="ARBA00004065"/>
    </source>
</evidence>
<dbReference type="InterPro" id="IPR012337">
    <property type="entry name" value="RNaseH-like_sf"/>
</dbReference>
<dbReference type="STRING" id="1353158.SAMN04488587_0413"/>
<keyword evidence="6 9" id="KW-0479">Metal-binding</keyword>
<accession>A0A1H9YBL2</accession>
<organism evidence="12 13">
    <name type="scientific">Methanococcoides vulcani</name>
    <dbReference type="NCBI Taxonomy" id="1353158"/>
    <lineage>
        <taxon>Archaea</taxon>
        <taxon>Methanobacteriati</taxon>
        <taxon>Methanobacteriota</taxon>
        <taxon>Stenosarchaea group</taxon>
        <taxon>Methanomicrobia</taxon>
        <taxon>Methanosarcinales</taxon>
        <taxon>Methanosarcinaceae</taxon>
        <taxon>Methanococcoides</taxon>
    </lineage>
</organism>
<comment type="similarity">
    <text evidence="10">Belongs to the RNase HII family.</text>
</comment>
<keyword evidence="8 9" id="KW-0378">Hydrolase</keyword>
<dbReference type="InterPro" id="IPR024567">
    <property type="entry name" value="RNase_HII/HIII_dom"/>
</dbReference>
<dbReference type="GO" id="GO:0003723">
    <property type="term" value="F:RNA binding"/>
    <property type="evidence" value="ECO:0007669"/>
    <property type="project" value="UniProtKB-UniRule"/>
</dbReference>
<evidence type="ECO:0000256" key="5">
    <source>
        <dbReference type="ARBA" id="ARBA00022722"/>
    </source>
</evidence>
<keyword evidence="7 9" id="KW-0255">Endonuclease</keyword>
<evidence type="ECO:0000256" key="9">
    <source>
        <dbReference type="PROSITE-ProRule" id="PRU01319"/>
    </source>
</evidence>
<dbReference type="GO" id="GO:0006298">
    <property type="term" value="P:mismatch repair"/>
    <property type="evidence" value="ECO:0007669"/>
    <property type="project" value="TreeGrafter"/>
</dbReference>
<keyword evidence="5 9" id="KW-0540">Nuclease</keyword>
<dbReference type="InterPro" id="IPR001352">
    <property type="entry name" value="RNase_HII/HIII"/>
</dbReference>
<comment type="catalytic activity">
    <reaction evidence="1 9 10">
        <text>Endonucleolytic cleavage to 5'-phosphomonoester.</text>
        <dbReference type="EC" id="3.1.26.4"/>
    </reaction>
</comment>